<evidence type="ECO:0000256" key="2">
    <source>
        <dbReference type="ARBA" id="ARBA00009810"/>
    </source>
</evidence>
<evidence type="ECO:0000256" key="6">
    <source>
        <dbReference type="ARBA" id="ARBA00022692"/>
    </source>
</evidence>
<evidence type="ECO:0000256" key="4">
    <source>
        <dbReference type="ARBA" id="ARBA00022452"/>
    </source>
</evidence>
<dbReference type="Gene3D" id="2.170.130.10">
    <property type="entry name" value="TonB-dependent receptor, plug domain"/>
    <property type="match status" value="1"/>
</dbReference>
<comment type="subcellular location">
    <subcellularLocation>
        <location evidence="1 14">Cell outer membrane</location>
        <topology evidence="1 14">Multi-pass membrane protein</topology>
    </subcellularLocation>
</comment>
<dbReference type="InterPro" id="IPR012910">
    <property type="entry name" value="Plug_dom"/>
</dbReference>
<dbReference type="PROSITE" id="PS52016">
    <property type="entry name" value="TONB_DEPENDENT_REC_3"/>
    <property type="match status" value="1"/>
</dbReference>
<evidence type="ECO:0000259" key="17">
    <source>
        <dbReference type="Pfam" id="PF00593"/>
    </source>
</evidence>
<comment type="similarity">
    <text evidence="2 14 15">Belongs to the TonB-dependent receptor family.</text>
</comment>
<dbReference type="KEGG" id="spon:HME9304_00921"/>
<evidence type="ECO:0000256" key="14">
    <source>
        <dbReference type="PROSITE-ProRule" id="PRU01360"/>
    </source>
</evidence>
<evidence type="ECO:0000256" key="12">
    <source>
        <dbReference type="ARBA" id="ARBA00023170"/>
    </source>
</evidence>
<keyword evidence="7 16" id="KW-0732">Signal</keyword>
<sequence>MKNFIPVLLIMFVTFTGHAQTGNIEGATLNDDGSIAPFANILLRGTSYGTASDAEGKFILTGVPTGPQILMISSMGLASLEYPITVNPNETVTIQVKLSEGQLQLQPVEIIGRRETGYKNTVSYAATKSAAPIKEVPTTINFVTKELALDQAAFTLNDVVKNISGVNQFSFYNDITIRGFRVQGQRNSGNLVNGMRAFTSFWKQQLIPHIERVEVIKGPASALFGNASPGGTINRVTKKPLPESRQSITASVGSFNTFRTLADFTGPMSSDNKLLYRLNIGYENTDGFRDLQFARNLVFAPSFSFLPTENTKLNFDIVYQDSKGRLDRGQAVFGDGDLFSTPITKSLSAANDFLNELTLNGTVSLQHNFNDNITFNSVFMRSTYDEDLLEHRTSNRFAALGDGSIDEEKVAMRVFIRKRSWDNNSFNNYFNIKFDIGNIKNTLLVGYDYFQQELEPGGSQLEARSYLLQDGTATNVFNADNVDDYVLDADGNPATNVGHFDLTSPIANGLRDMTNYVYTTRTFNQFLQRSHGVYLQNQAALGAFKLLIGLRQEYFTDFIDYESEDEQQFEQKAFLPRVGLVYTLNPNINLYGTWVQGFQPQTAVDIINPEAGGPFDPLESELFEFGAKSDWFNGRLSASLAFYKLTQRGELYNADDPENPERLVQIGEEEAKGFELDVAGNITPNWSIVAGYAFNDAKFTESDDPAEIGRQKPNAPRHMGNLWTKYIINNGRYKGIGFGAGYNFVSERFGSIVASGANPTEFPEYGLFDAAIYYNLNKVQIQLNINNIFDKTHWVGGYDFIRAFPGAPRNVMTTVSYTF</sequence>
<evidence type="ECO:0000256" key="15">
    <source>
        <dbReference type="RuleBase" id="RU003357"/>
    </source>
</evidence>
<evidence type="ECO:0000313" key="19">
    <source>
        <dbReference type="EMBL" id="AWX43923.1"/>
    </source>
</evidence>
<dbReference type="Pfam" id="PF00593">
    <property type="entry name" value="TonB_dep_Rec_b-barrel"/>
    <property type="match status" value="1"/>
</dbReference>
<dbReference type="Gene3D" id="2.60.40.1120">
    <property type="entry name" value="Carboxypeptidase-like, regulatory domain"/>
    <property type="match status" value="1"/>
</dbReference>
<protein>
    <submittedName>
        <fullName evidence="19">Ferrioxamine B receptor</fullName>
    </submittedName>
</protein>
<dbReference type="OrthoDB" id="9775095at2"/>
<evidence type="ECO:0000256" key="3">
    <source>
        <dbReference type="ARBA" id="ARBA00022448"/>
    </source>
</evidence>
<dbReference type="Gene3D" id="2.40.170.20">
    <property type="entry name" value="TonB-dependent receptor, beta-barrel domain"/>
    <property type="match status" value="1"/>
</dbReference>
<feature type="domain" description="TonB-dependent receptor-like beta-barrel" evidence="17">
    <location>
        <begin position="306"/>
        <end position="788"/>
    </location>
</feature>
<evidence type="ECO:0000313" key="20">
    <source>
        <dbReference type="Proteomes" id="UP000248536"/>
    </source>
</evidence>
<dbReference type="GO" id="GO:0015344">
    <property type="term" value="F:siderophore uptake transmembrane transporter activity"/>
    <property type="evidence" value="ECO:0007669"/>
    <property type="project" value="TreeGrafter"/>
</dbReference>
<evidence type="ECO:0000259" key="18">
    <source>
        <dbReference type="Pfam" id="PF07715"/>
    </source>
</evidence>
<dbReference type="Proteomes" id="UP000248536">
    <property type="component" value="Chromosome"/>
</dbReference>
<dbReference type="InterPro" id="IPR039426">
    <property type="entry name" value="TonB-dep_rcpt-like"/>
</dbReference>
<evidence type="ECO:0000256" key="7">
    <source>
        <dbReference type="ARBA" id="ARBA00022729"/>
    </source>
</evidence>
<dbReference type="PANTHER" id="PTHR32552">
    <property type="entry name" value="FERRICHROME IRON RECEPTOR-RELATED"/>
    <property type="match status" value="1"/>
</dbReference>
<keyword evidence="4 14" id="KW-1134">Transmembrane beta strand</keyword>
<dbReference type="GO" id="GO:0030246">
    <property type="term" value="F:carbohydrate binding"/>
    <property type="evidence" value="ECO:0007669"/>
    <property type="project" value="InterPro"/>
</dbReference>
<evidence type="ECO:0000256" key="13">
    <source>
        <dbReference type="ARBA" id="ARBA00023237"/>
    </source>
</evidence>
<evidence type="ECO:0000256" key="11">
    <source>
        <dbReference type="ARBA" id="ARBA00023136"/>
    </source>
</evidence>
<dbReference type="AlphaFoldDB" id="A0A2Z4LQ66"/>
<dbReference type="InterPro" id="IPR013784">
    <property type="entry name" value="Carb-bd-like_fold"/>
</dbReference>
<dbReference type="SUPFAM" id="SSF49452">
    <property type="entry name" value="Starch-binding domain-like"/>
    <property type="match status" value="1"/>
</dbReference>
<dbReference type="RefSeq" id="WP_112377444.1">
    <property type="nucleotide sequence ID" value="NZ_CP030104.1"/>
</dbReference>
<keyword evidence="6 14" id="KW-0812">Transmembrane</keyword>
<dbReference type="Pfam" id="PF07715">
    <property type="entry name" value="Plug"/>
    <property type="match status" value="1"/>
</dbReference>
<keyword evidence="10 15" id="KW-0798">TonB box</keyword>
<dbReference type="EMBL" id="CP030104">
    <property type="protein sequence ID" value="AWX43923.1"/>
    <property type="molecule type" value="Genomic_DNA"/>
</dbReference>
<dbReference type="NCBIfam" id="TIGR01783">
    <property type="entry name" value="TonB-siderophor"/>
    <property type="match status" value="1"/>
</dbReference>
<dbReference type="GO" id="GO:0009279">
    <property type="term" value="C:cell outer membrane"/>
    <property type="evidence" value="ECO:0007669"/>
    <property type="project" value="UniProtKB-SubCell"/>
</dbReference>
<dbReference type="Pfam" id="PF13715">
    <property type="entry name" value="CarbopepD_reg_2"/>
    <property type="match status" value="1"/>
</dbReference>
<evidence type="ECO:0000256" key="9">
    <source>
        <dbReference type="ARBA" id="ARBA00023065"/>
    </source>
</evidence>
<dbReference type="GO" id="GO:0038023">
    <property type="term" value="F:signaling receptor activity"/>
    <property type="evidence" value="ECO:0007669"/>
    <property type="project" value="InterPro"/>
</dbReference>
<organism evidence="19 20">
    <name type="scientific">Flagellimonas maritima</name>
    <dbReference type="NCBI Taxonomy" id="1383885"/>
    <lineage>
        <taxon>Bacteria</taxon>
        <taxon>Pseudomonadati</taxon>
        <taxon>Bacteroidota</taxon>
        <taxon>Flavobacteriia</taxon>
        <taxon>Flavobacteriales</taxon>
        <taxon>Flavobacteriaceae</taxon>
        <taxon>Flagellimonas</taxon>
    </lineage>
</organism>
<keyword evidence="13 14" id="KW-0998">Cell outer membrane</keyword>
<evidence type="ECO:0000256" key="10">
    <source>
        <dbReference type="ARBA" id="ARBA00023077"/>
    </source>
</evidence>
<dbReference type="SUPFAM" id="SSF56935">
    <property type="entry name" value="Porins"/>
    <property type="match status" value="1"/>
</dbReference>
<feature type="signal peptide" evidence="16">
    <location>
        <begin position="1"/>
        <end position="19"/>
    </location>
</feature>
<evidence type="ECO:0000256" key="8">
    <source>
        <dbReference type="ARBA" id="ARBA00023004"/>
    </source>
</evidence>
<gene>
    <name evidence="19" type="ORF">HME9304_00921</name>
</gene>
<accession>A0A2Z4LQ66</accession>
<keyword evidence="12 19" id="KW-0675">Receptor</keyword>
<proteinExistence type="inferred from homology"/>
<evidence type="ECO:0000256" key="1">
    <source>
        <dbReference type="ARBA" id="ARBA00004571"/>
    </source>
</evidence>
<keyword evidence="8" id="KW-0408">Iron</keyword>
<keyword evidence="20" id="KW-1185">Reference proteome</keyword>
<dbReference type="PANTHER" id="PTHR32552:SF68">
    <property type="entry name" value="FERRICHROME OUTER MEMBRANE TRANSPORTER_PHAGE RECEPTOR"/>
    <property type="match status" value="1"/>
</dbReference>
<feature type="domain" description="TonB-dependent receptor plug" evidence="18">
    <location>
        <begin position="133"/>
        <end position="232"/>
    </location>
</feature>
<keyword evidence="5" id="KW-0410">Iron transport</keyword>
<keyword evidence="9" id="KW-0406">Ion transport</keyword>
<dbReference type="GO" id="GO:0015891">
    <property type="term" value="P:siderophore transport"/>
    <property type="evidence" value="ECO:0007669"/>
    <property type="project" value="InterPro"/>
</dbReference>
<reference evidence="19 20" key="1">
    <citation type="submission" date="2018-06" db="EMBL/GenBank/DDBJ databases">
        <title>Spongiibacterium sp. HME9304 Genome sequencing and assembly.</title>
        <authorList>
            <person name="Kang H."/>
            <person name="Kim H."/>
            <person name="Joh K."/>
        </authorList>
    </citation>
    <scope>NUCLEOTIDE SEQUENCE [LARGE SCALE GENOMIC DNA]</scope>
    <source>
        <strain evidence="19 20">HME9304</strain>
    </source>
</reference>
<evidence type="ECO:0000256" key="5">
    <source>
        <dbReference type="ARBA" id="ARBA00022496"/>
    </source>
</evidence>
<keyword evidence="3 14" id="KW-0813">Transport</keyword>
<dbReference type="InterPro" id="IPR000531">
    <property type="entry name" value="Beta-barrel_TonB"/>
</dbReference>
<dbReference type="InterPro" id="IPR010105">
    <property type="entry name" value="TonB_sidphr_rcpt"/>
</dbReference>
<dbReference type="InterPro" id="IPR036942">
    <property type="entry name" value="Beta-barrel_TonB_sf"/>
</dbReference>
<dbReference type="CDD" id="cd01347">
    <property type="entry name" value="ligand_gated_channel"/>
    <property type="match status" value="1"/>
</dbReference>
<keyword evidence="11 14" id="KW-0472">Membrane</keyword>
<feature type="chain" id="PRO_5016306313" evidence="16">
    <location>
        <begin position="20"/>
        <end position="819"/>
    </location>
</feature>
<evidence type="ECO:0000256" key="16">
    <source>
        <dbReference type="SAM" id="SignalP"/>
    </source>
</evidence>
<dbReference type="InterPro" id="IPR037066">
    <property type="entry name" value="Plug_dom_sf"/>
</dbReference>
<name>A0A2Z4LQ66_9FLAO</name>